<comment type="caution">
    <text evidence="1">The sequence shown here is derived from an EMBL/GenBank/DDBJ whole genome shotgun (WGS) entry which is preliminary data.</text>
</comment>
<gene>
    <name evidence="1" type="ORF">GHJ91_13520</name>
</gene>
<name>A0A6G1WKD3_9HYPH</name>
<sequence>MRVTSAAQRVSWHPSTTTKRAPMPRFLAVYTMKPEDLASFRSRPKAEQDAIDAVGLEQWAAWESRNAASILDRGGMVGKTKRVTKDGVADAVNPFCGYIVVEAQSIEAAAQLFQDHPHITVFPGDGVDIMPFVT</sequence>
<organism evidence="1">
    <name type="scientific">Sinorhizobium medicae</name>
    <dbReference type="NCBI Taxonomy" id="110321"/>
    <lineage>
        <taxon>Bacteria</taxon>
        <taxon>Pseudomonadati</taxon>
        <taxon>Pseudomonadota</taxon>
        <taxon>Alphaproteobacteria</taxon>
        <taxon>Hyphomicrobiales</taxon>
        <taxon>Rhizobiaceae</taxon>
        <taxon>Sinorhizobium/Ensifer group</taxon>
        <taxon>Sinorhizobium</taxon>
    </lineage>
</organism>
<protein>
    <recommendedName>
        <fullName evidence="2">YCII-related domain-containing protein</fullName>
    </recommendedName>
</protein>
<dbReference type="EMBL" id="WISB01000089">
    <property type="protein sequence ID" value="MQW70142.1"/>
    <property type="molecule type" value="Genomic_DNA"/>
</dbReference>
<reference evidence="1" key="1">
    <citation type="journal article" date="2013" name="Genome Biol.">
        <title>Comparative genomics of the core and accessory genomes of 48 Sinorhizobium strains comprising five genospecies.</title>
        <authorList>
            <person name="Sugawara M."/>
            <person name="Epstein B."/>
            <person name="Badgley B.D."/>
            <person name="Unno T."/>
            <person name="Xu L."/>
            <person name="Reese J."/>
            <person name="Gyaneshwar P."/>
            <person name="Denny R."/>
            <person name="Mudge J."/>
            <person name="Bharti A.K."/>
            <person name="Farmer A.D."/>
            <person name="May G.D."/>
            <person name="Woodward J.E."/>
            <person name="Medigue C."/>
            <person name="Vallenet D."/>
            <person name="Lajus A."/>
            <person name="Rouy Z."/>
            <person name="Martinez-Vaz B."/>
            <person name="Tiffin P."/>
            <person name="Young N.D."/>
            <person name="Sadowsky M.J."/>
        </authorList>
    </citation>
    <scope>NUCLEOTIDE SEQUENCE</scope>
    <source>
        <strain evidence="1">M1</strain>
    </source>
</reference>
<evidence type="ECO:0008006" key="2">
    <source>
        <dbReference type="Google" id="ProtNLM"/>
    </source>
</evidence>
<proteinExistence type="predicted"/>
<evidence type="ECO:0000313" key="1">
    <source>
        <dbReference type="EMBL" id="MQW70142.1"/>
    </source>
</evidence>
<dbReference type="AlphaFoldDB" id="A0A6G1WKD3"/>
<accession>A0A6G1WKD3</accession>